<feature type="signal peptide" evidence="1">
    <location>
        <begin position="1"/>
        <end position="16"/>
    </location>
</feature>
<dbReference type="InterPro" id="IPR036116">
    <property type="entry name" value="FN3_sf"/>
</dbReference>
<reference evidence="2 3" key="1">
    <citation type="submission" date="2024-05" db="EMBL/GenBank/DDBJ databases">
        <title>Genetic variation in Jamaican populations of the coffee berry borer (Hypothenemus hampei).</title>
        <authorList>
            <person name="Errbii M."/>
            <person name="Myrie A."/>
        </authorList>
    </citation>
    <scope>NUCLEOTIDE SEQUENCE [LARGE SCALE GENOMIC DNA]</scope>
    <source>
        <strain evidence="2">JA-Hopewell-2020-01-JO</strain>
        <tissue evidence="2">Whole body</tissue>
    </source>
</reference>
<protein>
    <recommendedName>
        <fullName evidence="4">Fibronectin type III domain protein</fullName>
    </recommendedName>
</protein>
<name>A0ABD1ETM7_HYPHA</name>
<dbReference type="EMBL" id="JBDJPC010000005">
    <property type="protein sequence ID" value="KAL1502155.1"/>
    <property type="molecule type" value="Genomic_DNA"/>
</dbReference>
<gene>
    <name evidence="2" type="ORF">ABEB36_007342</name>
</gene>
<evidence type="ECO:0000313" key="2">
    <source>
        <dbReference type="EMBL" id="KAL1502155.1"/>
    </source>
</evidence>
<organism evidence="2 3">
    <name type="scientific">Hypothenemus hampei</name>
    <name type="common">Coffee berry borer</name>
    <dbReference type="NCBI Taxonomy" id="57062"/>
    <lineage>
        <taxon>Eukaryota</taxon>
        <taxon>Metazoa</taxon>
        <taxon>Ecdysozoa</taxon>
        <taxon>Arthropoda</taxon>
        <taxon>Hexapoda</taxon>
        <taxon>Insecta</taxon>
        <taxon>Pterygota</taxon>
        <taxon>Neoptera</taxon>
        <taxon>Endopterygota</taxon>
        <taxon>Coleoptera</taxon>
        <taxon>Polyphaga</taxon>
        <taxon>Cucujiformia</taxon>
        <taxon>Curculionidae</taxon>
        <taxon>Scolytinae</taxon>
        <taxon>Hypothenemus</taxon>
    </lineage>
</organism>
<dbReference type="InterPro" id="IPR013783">
    <property type="entry name" value="Ig-like_fold"/>
</dbReference>
<keyword evidence="3" id="KW-1185">Reference proteome</keyword>
<dbReference type="Proteomes" id="UP001566132">
    <property type="component" value="Unassembled WGS sequence"/>
</dbReference>
<comment type="caution">
    <text evidence="2">The sequence shown here is derived from an EMBL/GenBank/DDBJ whole genome shotgun (WGS) entry which is preliminary data.</text>
</comment>
<proteinExistence type="predicted"/>
<sequence>MFYFYCLPALLLIARAQVTEESPKSTTMSVSDTTTETIKTMGPFSVDIWAIYVPDGIGNAVKVVWGGDKEPNNVNLTYGLYFGKDQDELKHPKVTTSNLNALVQDLEFCTRYDFAVTVLNQNEEIQVNPNTIRTIITGAERLAAPANLTVDLEPRAEPCLDIKWSAPCSTVVTPTGYVVSVLNKKTSKYKVFTLPKTKRSDLIYRLPVEYGDSYEIRISTTFPGSKAVGPLNYTVPQPLQPFKLKVTVNQDDYAFLIYWSEPFVPLSIGRYYYQVFVYPGQDLEAPYEKYYVTRPVMVYKGDIGEYSFCVNLATYDRKHVSQVTAPVYANLNGETYELNATFTETPDR</sequence>
<evidence type="ECO:0000313" key="3">
    <source>
        <dbReference type="Proteomes" id="UP001566132"/>
    </source>
</evidence>
<evidence type="ECO:0008006" key="4">
    <source>
        <dbReference type="Google" id="ProtNLM"/>
    </source>
</evidence>
<keyword evidence="1" id="KW-0732">Signal</keyword>
<dbReference type="AlphaFoldDB" id="A0ABD1ETM7"/>
<dbReference type="SUPFAM" id="SSF49265">
    <property type="entry name" value="Fibronectin type III"/>
    <property type="match status" value="1"/>
</dbReference>
<evidence type="ECO:0000256" key="1">
    <source>
        <dbReference type="SAM" id="SignalP"/>
    </source>
</evidence>
<accession>A0ABD1ETM7</accession>
<dbReference type="Gene3D" id="2.60.40.10">
    <property type="entry name" value="Immunoglobulins"/>
    <property type="match status" value="1"/>
</dbReference>
<feature type="chain" id="PRO_5044807347" description="Fibronectin type III domain protein" evidence="1">
    <location>
        <begin position="17"/>
        <end position="348"/>
    </location>
</feature>